<organism evidence="4 5">
    <name type="scientific">Sphingopyxis lindanitolerans</name>
    <dbReference type="NCBI Taxonomy" id="2054227"/>
    <lineage>
        <taxon>Bacteria</taxon>
        <taxon>Pseudomonadati</taxon>
        <taxon>Pseudomonadota</taxon>
        <taxon>Alphaproteobacteria</taxon>
        <taxon>Sphingomonadales</taxon>
        <taxon>Sphingomonadaceae</taxon>
        <taxon>Sphingopyxis</taxon>
    </lineage>
</organism>
<dbReference type="PANTHER" id="PTHR43767:SF1">
    <property type="entry name" value="NONRIBOSOMAL PEPTIDE SYNTHASE PES1 (EUROFUNG)-RELATED"/>
    <property type="match status" value="1"/>
</dbReference>
<dbReference type="Pfam" id="PF00501">
    <property type="entry name" value="AMP-binding"/>
    <property type="match status" value="1"/>
</dbReference>
<accession>A0A2S8BAX9</accession>
<dbReference type="PROSITE" id="PS00455">
    <property type="entry name" value="AMP_BINDING"/>
    <property type="match status" value="1"/>
</dbReference>
<feature type="domain" description="AMP-dependent synthetase/ligase" evidence="2">
    <location>
        <begin position="28"/>
        <end position="413"/>
    </location>
</feature>
<dbReference type="Gene3D" id="3.40.50.12780">
    <property type="entry name" value="N-terminal domain of ligase-like"/>
    <property type="match status" value="1"/>
</dbReference>
<feature type="region of interest" description="Disordered" evidence="1">
    <location>
        <begin position="536"/>
        <end position="557"/>
    </location>
</feature>
<evidence type="ECO:0000256" key="1">
    <source>
        <dbReference type="SAM" id="MobiDB-lite"/>
    </source>
</evidence>
<dbReference type="InterPro" id="IPR020845">
    <property type="entry name" value="AMP-binding_CS"/>
</dbReference>
<dbReference type="SUPFAM" id="SSF56801">
    <property type="entry name" value="Acetyl-CoA synthetase-like"/>
    <property type="match status" value="1"/>
</dbReference>
<reference evidence="5" key="1">
    <citation type="submission" date="2017-11" db="EMBL/GenBank/DDBJ databases">
        <title>The complete genome sequence of Sphingopyxis pomeranensis sp. nov. strain WS5A3p.</title>
        <authorList>
            <person name="Kaminski M.A."/>
        </authorList>
    </citation>
    <scope>NUCLEOTIDE SEQUENCE [LARGE SCALE GENOMIC DNA]</scope>
    <source>
        <strain evidence="5">WS5A3p</strain>
    </source>
</reference>
<sequence length="557" mass="60390">MSAESGLSLMLDLPGGAAFRPTLPDCLQAAAAAYEDAEYLVSSDQRVSFREAERASAKIARALLALGSTKESRVGLLMSNRPFWAVIFFGIARAGGITVPFSTFYQAPEIAWCLAHTDVETLIIEPSYLRQDYLALLEAAIPGLADQKGPTLFFPDFPFLRRIIVAGACDRAWALSLDDALDAAASRAEIDDAFLARVEAAISPADRLLIICTSGSSGEPKAVVHTHGVAVRITNSFLDYLDLRRGDRNYTGQPFFWIGGLNVNLLPALQAGMCLIFADRPEPAELARLIADESITRLSLWPAQIKAIVEAAEREGVSLASVRSGLGAPRDEAGLVIPADRRMGGVLGMTESFGMHSIDRRTTPLPRGKGGTWGRHLPGVERRIVDPITRAVLPPGSKGELEVRGYTLMQGYYKRDREEVFAADGWFATDDLCTIDADDFLYFHGRAGEMIKTSGANVSPREVELALQSHAGIEEAIVFGVPDSVRGETIVAVIVPVGEGRFDEAAARGHLATRISSFKIPHRFVAMAKEEIPRTGSEKPIKGVLRDRLADQSSNKE</sequence>
<dbReference type="Proteomes" id="UP000238954">
    <property type="component" value="Chromosome"/>
</dbReference>
<dbReference type="InterPro" id="IPR042099">
    <property type="entry name" value="ANL_N_sf"/>
</dbReference>
<evidence type="ECO:0000259" key="2">
    <source>
        <dbReference type="Pfam" id="PF00501"/>
    </source>
</evidence>
<feature type="domain" description="AMP-binding enzyme C-terminal" evidence="3">
    <location>
        <begin position="462"/>
        <end position="539"/>
    </location>
</feature>
<dbReference type="InterPro" id="IPR050237">
    <property type="entry name" value="ATP-dep_AMP-bd_enzyme"/>
</dbReference>
<proteinExistence type="predicted"/>
<dbReference type="InterPro" id="IPR045851">
    <property type="entry name" value="AMP-bd_C_sf"/>
</dbReference>
<evidence type="ECO:0008006" key="6">
    <source>
        <dbReference type="Google" id="ProtNLM"/>
    </source>
</evidence>
<dbReference type="AlphaFoldDB" id="A0A2S8BAX9"/>
<dbReference type="InterPro" id="IPR025110">
    <property type="entry name" value="AMP-bd_C"/>
</dbReference>
<comment type="caution">
    <text evidence="4">The sequence shown here is derived from an EMBL/GenBank/DDBJ whole genome shotgun (WGS) entry which is preliminary data.</text>
</comment>
<gene>
    <name evidence="4" type="ORF">CVO77_00735</name>
</gene>
<dbReference type="InterPro" id="IPR000873">
    <property type="entry name" value="AMP-dep_synth/lig_dom"/>
</dbReference>
<evidence type="ECO:0000313" key="4">
    <source>
        <dbReference type="EMBL" id="PQM29486.1"/>
    </source>
</evidence>
<evidence type="ECO:0000259" key="3">
    <source>
        <dbReference type="Pfam" id="PF13193"/>
    </source>
</evidence>
<protein>
    <recommendedName>
        <fullName evidence="6">AMP-dependent synthetase</fullName>
    </recommendedName>
</protein>
<dbReference type="Pfam" id="PF13193">
    <property type="entry name" value="AMP-binding_C"/>
    <property type="match status" value="1"/>
</dbReference>
<dbReference type="Gene3D" id="3.30.300.30">
    <property type="match status" value="1"/>
</dbReference>
<dbReference type="PANTHER" id="PTHR43767">
    <property type="entry name" value="LONG-CHAIN-FATTY-ACID--COA LIGASE"/>
    <property type="match status" value="1"/>
</dbReference>
<name>A0A2S8BAX9_9SPHN</name>
<dbReference type="CDD" id="cd04433">
    <property type="entry name" value="AFD_class_I"/>
    <property type="match status" value="1"/>
</dbReference>
<dbReference type="GO" id="GO:0016878">
    <property type="term" value="F:acid-thiol ligase activity"/>
    <property type="evidence" value="ECO:0007669"/>
    <property type="project" value="UniProtKB-ARBA"/>
</dbReference>
<keyword evidence="5" id="KW-1185">Reference proteome</keyword>
<evidence type="ECO:0000313" key="5">
    <source>
        <dbReference type="Proteomes" id="UP000238954"/>
    </source>
</evidence>
<dbReference type="EMBL" id="PHFW01000001">
    <property type="protein sequence ID" value="PQM29486.1"/>
    <property type="molecule type" value="Genomic_DNA"/>
</dbReference>